<protein>
    <submittedName>
        <fullName evidence="2">Uncharacterized protein</fullName>
    </submittedName>
</protein>
<proteinExistence type="predicted"/>
<gene>
    <name evidence="2" type="ORF">Poli38472_007283</name>
</gene>
<name>A0A8K1CAI0_PYTOL</name>
<dbReference type="EMBL" id="SPLM01000110">
    <property type="protein sequence ID" value="TMW59138.1"/>
    <property type="molecule type" value="Genomic_DNA"/>
</dbReference>
<evidence type="ECO:0000313" key="2">
    <source>
        <dbReference type="EMBL" id="TMW59138.1"/>
    </source>
</evidence>
<feature type="compositionally biased region" description="Acidic residues" evidence="1">
    <location>
        <begin position="29"/>
        <end position="41"/>
    </location>
</feature>
<dbReference type="Proteomes" id="UP000794436">
    <property type="component" value="Unassembled WGS sequence"/>
</dbReference>
<feature type="region of interest" description="Disordered" evidence="1">
    <location>
        <begin position="21"/>
        <end position="42"/>
    </location>
</feature>
<sequence>MPDATVERVLDALSRRLARDRKNELPLDAPEENDVDEDENDGSCSPIVVFDSIDRQAFRHWLESNEGELRRWQYEPLTPTTGRVVVYTHTRRVHARTASRITLQVVRQVVRIGDDMELMDTLALDPAPTMDVGDRDQEPTMSLVPSCVVDNETFPTLIVEVAYTHESWAFLVAKLHRWMRPQTTVQVAIGVHIGNVRRRLIML</sequence>
<dbReference type="OrthoDB" id="73008at2759"/>
<comment type="caution">
    <text evidence="2">The sequence shown here is derived from an EMBL/GenBank/DDBJ whole genome shotgun (WGS) entry which is preliminary data.</text>
</comment>
<accession>A0A8K1CAI0</accession>
<organism evidence="2 3">
    <name type="scientific">Pythium oligandrum</name>
    <name type="common">Mycoparasitic fungus</name>
    <dbReference type="NCBI Taxonomy" id="41045"/>
    <lineage>
        <taxon>Eukaryota</taxon>
        <taxon>Sar</taxon>
        <taxon>Stramenopiles</taxon>
        <taxon>Oomycota</taxon>
        <taxon>Peronosporomycetes</taxon>
        <taxon>Pythiales</taxon>
        <taxon>Pythiaceae</taxon>
        <taxon>Pythium</taxon>
    </lineage>
</organism>
<evidence type="ECO:0000256" key="1">
    <source>
        <dbReference type="SAM" id="MobiDB-lite"/>
    </source>
</evidence>
<evidence type="ECO:0000313" key="3">
    <source>
        <dbReference type="Proteomes" id="UP000794436"/>
    </source>
</evidence>
<reference evidence="2" key="1">
    <citation type="submission" date="2019-03" db="EMBL/GenBank/DDBJ databases">
        <title>Long read genome sequence of the mycoparasitic Pythium oligandrum ATCC 38472 isolated from sugarbeet rhizosphere.</title>
        <authorList>
            <person name="Gaulin E."/>
        </authorList>
    </citation>
    <scope>NUCLEOTIDE SEQUENCE</scope>
    <source>
        <strain evidence="2">ATCC 38472_TT</strain>
    </source>
</reference>
<keyword evidence="3" id="KW-1185">Reference proteome</keyword>
<dbReference type="AlphaFoldDB" id="A0A8K1CAI0"/>